<organism evidence="1">
    <name type="scientific">Triticum urartu</name>
    <name type="common">Red wild einkorn</name>
    <name type="synonym">Crithodium urartu</name>
    <dbReference type="NCBI Taxonomy" id="4572"/>
    <lineage>
        <taxon>Eukaryota</taxon>
        <taxon>Viridiplantae</taxon>
        <taxon>Streptophyta</taxon>
        <taxon>Embryophyta</taxon>
        <taxon>Tracheophyta</taxon>
        <taxon>Spermatophyta</taxon>
        <taxon>Magnoliopsida</taxon>
        <taxon>Liliopsida</taxon>
        <taxon>Poales</taxon>
        <taxon>Poaceae</taxon>
        <taxon>BOP clade</taxon>
        <taxon>Pooideae</taxon>
        <taxon>Triticodae</taxon>
        <taxon>Triticeae</taxon>
        <taxon>Triticinae</taxon>
        <taxon>Triticum</taxon>
    </lineage>
</organism>
<evidence type="ECO:0000313" key="1">
    <source>
        <dbReference type="EMBL" id="EMS61489.1"/>
    </source>
</evidence>
<name>M8AKY8_TRIUA</name>
<dbReference type="Gene3D" id="3.60.10.10">
    <property type="entry name" value="Endonuclease/exonuclease/phosphatase"/>
    <property type="match status" value="1"/>
</dbReference>
<dbReference type="InterPro" id="IPR027124">
    <property type="entry name" value="Swc5/CFDP1/2"/>
</dbReference>
<gene>
    <name evidence="1" type="ORF">TRIUR3_01874</name>
</gene>
<dbReference type="eggNOG" id="KOG1060">
    <property type="taxonomic scope" value="Eukaryota"/>
</dbReference>
<proteinExistence type="predicted"/>
<sequence length="325" mass="36579">MRTPRGSTSNTGFEGVHGGFGYGIRNQGEYVLSFALAYDMIVANTLFRKGELHLVTVSSGQHSSQIDFILSRREDRRACLDCKVIPGESVVPQHKLVVADFRFRIRVQRDKCAKVARTKWWKLKGEVAQAFKERVIKEGPWEEGGDAEMCTFKDHLQKYKHTEESADCTEKNLAVSQALASKVLSNANVHLVLMDMLVAFGIDDAPGICRRLRSETLSTSKPCLITIVVKGHTSEPLDLTAKPVSQDITTPTAHHLIINETLHHQHYRICKTATVHYRQRRADPEELGVEWRQSSPQQWSLIPDPWKQANLHGSKTEGNGWGTVE</sequence>
<reference evidence="1" key="1">
    <citation type="journal article" date="2013" name="Nature">
        <title>Draft genome of the wheat A-genome progenitor Triticum urartu.</title>
        <authorList>
            <person name="Ling H.Q."/>
            <person name="Zhao S."/>
            <person name="Liu D."/>
            <person name="Wang J."/>
            <person name="Sun H."/>
            <person name="Zhang C."/>
            <person name="Fan H."/>
            <person name="Li D."/>
            <person name="Dong L."/>
            <person name="Tao Y."/>
            <person name="Gao C."/>
            <person name="Wu H."/>
            <person name="Li Y."/>
            <person name="Cui Y."/>
            <person name="Guo X."/>
            <person name="Zheng S."/>
            <person name="Wang B."/>
            <person name="Yu K."/>
            <person name="Liang Q."/>
            <person name="Yang W."/>
            <person name="Lou X."/>
            <person name="Chen J."/>
            <person name="Feng M."/>
            <person name="Jian J."/>
            <person name="Zhang X."/>
            <person name="Luo G."/>
            <person name="Jiang Y."/>
            <person name="Liu J."/>
            <person name="Wang Z."/>
            <person name="Sha Y."/>
            <person name="Zhang B."/>
            <person name="Wu H."/>
            <person name="Tang D."/>
            <person name="Shen Q."/>
            <person name="Xue P."/>
            <person name="Zou S."/>
            <person name="Wang X."/>
            <person name="Liu X."/>
            <person name="Wang F."/>
            <person name="Yang Y."/>
            <person name="An X."/>
            <person name="Dong Z."/>
            <person name="Zhang K."/>
            <person name="Zhang X."/>
            <person name="Luo M.C."/>
            <person name="Dvorak J."/>
            <person name="Tong Y."/>
            <person name="Wang J."/>
            <person name="Yang H."/>
            <person name="Li Z."/>
            <person name="Wang D."/>
            <person name="Zhang A."/>
            <person name="Wang J."/>
        </authorList>
    </citation>
    <scope>NUCLEOTIDE SEQUENCE</scope>
</reference>
<accession>M8AKY8</accession>
<dbReference type="EMBL" id="KD095231">
    <property type="protein sequence ID" value="EMS61489.1"/>
    <property type="molecule type" value="Genomic_DNA"/>
</dbReference>
<dbReference type="InterPro" id="IPR036691">
    <property type="entry name" value="Endo/exonu/phosph_ase_sf"/>
</dbReference>
<dbReference type="PANTHER" id="PTHR23227:SF67">
    <property type="entry name" value="CRANIOFACIAL DEVELOPMENT PROTEIN 2-LIKE"/>
    <property type="match status" value="1"/>
</dbReference>
<dbReference type="PANTHER" id="PTHR23227">
    <property type="entry name" value="BUCENTAUR RELATED"/>
    <property type="match status" value="1"/>
</dbReference>
<dbReference type="AlphaFoldDB" id="M8AKY8"/>
<protein>
    <submittedName>
        <fullName evidence="1">Uncharacterized protein</fullName>
    </submittedName>
</protein>
<dbReference type="STRING" id="4572.M8AKY8"/>